<evidence type="ECO:0000256" key="1">
    <source>
        <dbReference type="ARBA" id="ARBA00005863"/>
    </source>
</evidence>
<name>A0A2C5ZAW5_9HYPO</name>
<protein>
    <recommendedName>
        <fullName evidence="3">Serine hydrolase domain-containing protein</fullName>
    </recommendedName>
</protein>
<accession>A0A2C5ZAW5</accession>
<organism evidence="4 5">
    <name type="scientific">Ophiocordyceps camponoti-rufipedis</name>
    <dbReference type="NCBI Taxonomy" id="2004952"/>
    <lineage>
        <taxon>Eukaryota</taxon>
        <taxon>Fungi</taxon>
        <taxon>Dikarya</taxon>
        <taxon>Ascomycota</taxon>
        <taxon>Pezizomycotina</taxon>
        <taxon>Sordariomycetes</taxon>
        <taxon>Hypocreomycetidae</taxon>
        <taxon>Hypocreales</taxon>
        <taxon>Ophiocordycipitaceae</taxon>
        <taxon>Ophiocordyceps</taxon>
    </lineage>
</organism>
<dbReference type="Gene3D" id="3.40.50.1820">
    <property type="entry name" value="alpha/beta hydrolase"/>
    <property type="match status" value="1"/>
</dbReference>
<dbReference type="GO" id="GO:0005737">
    <property type="term" value="C:cytoplasm"/>
    <property type="evidence" value="ECO:0007669"/>
    <property type="project" value="TreeGrafter"/>
</dbReference>
<dbReference type="InterPro" id="IPR050593">
    <property type="entry name" value="LovG"/>
</dbReference>
<dbReference type="OrthoDB" id="2094269at2759"/>
<dbReference type="SUPFAM" id="SSF53474">
    <property type="entry name" value="alpha/beta-Hydrolases"/>
    <property type="match status" value="1"/>
</dbReference>
<keyword evidence="2" id="KW-0378">Hydrolase</keyword>
<evidence type="ECO:0000256" key="2">
    <source>
        <dbReference type="ARBA" id="ARBA00022801"/>
    </source>
</evidence>
<proteinExistence type="inferred from homology"/>
<dbReference type="GO" id="GO:0005634">
    <property type="term" value="C:nucleus"/>
    <property type="evidence" value="ECO:0007669"/>
    <property type="project" value="TreeGrafter"/>
</dbReference>
<keyword evidence="5" id="KW-1185">Reference proteome</keyword>
<dbReference type="PANTHER" id="PTHR48070:SF3">
    <property type="entry name" value="ESTERASE DBAE-RELATED"/>
    <property type="match status" value="1"/>
</dbReference>
<gene>
    <name evidence="4" type="ORF">CDD80_1183</name>
</gene>
<dbReference type="InterPro" id="IPR005645">
    <property type="entry name" value="FSH-like_dom"/>
</dbReference>
<dbReference type="AlphaFoldDB" id="A0A2C5ZAW5"/>
<comment type="similarity">
    <text evidence="1">Belongs to the LovG family.</text>
</comment>
<comment type="caution">
    <text evidence="4">The sequence shown here is derived from an EMBL/GenBank/DDBJ whole genome shotgun (WGS) entry which is preliminary data.</text>
</comment>
<dbReference type="PANTHER" id="PTHR48070">
    <property type="entry name" value="ESTERASE OVCA2"/>
    <property type="match status" value="1"/>
</dbReference>
<feature type="domain" description="Serine hydrolase" evidence="3">
    <location>
        <begin position="27"/>
        <end position="264"/>
    </location>
</feature>
<reference evidence="4 5" key="1">
    <citation type="submission" date="2017-06" db="EMBL/GenBank/DDBJ databases">
        <title>Ant-infecting Ophiocordyceps genomes reveal a high diversity of potential behavioral manipulation genes and a possible major role for enterotoxins.</title>
        <authorList>
            <person name="De Bekker C."/>
            <person name="Evans H.C."/>
            <person name="Brachmann A."/>
            <person name="Hughes D.P."/>
        </authorList>
    </citation>
    <scope>NUCLEOTIDE SEQUENCE [LARGE SCALE GENOMIC DNA]</scope>
    <source>
        <strain evidence="4 5">Map16</strain>
    </source>
</reference>
<dbReference type="EMBL" id="NJES01000145">
    <property type="protein sequence ID" value="PHH76842.1"/>
    <property type="molecule type" value="Genomic_DNA"/>
</dbReference>
<dbReference type="GO" id="GO:0016787">
    <property type="term" value="F:hydrolase activity"/>
    <property type="evidence" value="ECO:0007669"/>
    <property type="project" value="UniProtKB-KW"/>
</dbReference>
<dbReference type="STRING" id="2004952.A0A2C5ZAW5"/>
<dbReference type="InterPro" id="IPR029058">
    <property type="entry name" value="AB_hydrolase_fold"/>
</dbReference>
<evidence type="ECO:0000259" key="3">
    <source>
        <dbReference type="Pfam" id="PF03959"/>
    </source>
</evidence>
<sequence length="275" mass="30474">MHLNPSSHPLDAMSLAYKDNESTLHLPRILCLHGGGTNARIFRMQTRAFKHHIGQQFRFVFAQAPFPSKPGPDVTSVYSEYGPFRSWLRPYREGEDAERCGTEASDLICESIATAIREDDELGATGDVVGVLGFSQGARMAASLLYNQQLGASTDIGWPKFRFAVLLAGRGKLVWLMPDLPRPEGVVAPIQPVGAMPVDMDAPGWDDLKLRDKLQLPTVHVHGLTDDGLPYHRQLALRYCLPGSSTVIEWQGEHRVPIKTKDVRPVVEQMVRLAA</sequence>
<dbReference type="GO" id="GO:0044550">
    <property type="term" value="P:secondary metabolite biosynthetic process"/>
    <property type="evidence" value="ECO:0007669"/>
    <property type="project" value="TreeGrafter"/>
</dbReference>
<evidence type="ECO:0000313" key="5">
    <source>
        <dbReference type="Proteomes" id="UP000226431"/>
    </source>
</evidence>
<evidence type="ECO:0000313" key="4">
    <source>
        <dbReference type="EMBL" id="PHH76842.1"/>
    </source>
</evidence>
<dbReference type="Proteomes" id="UP000226431">
    <property type="component" value="Unassembled WGS sequence"/>
</dbReference>
<dbReference type="Pfam" id="PF03959">
    <property type="entry name" value="FSH1"/>
    <property type="match status" value="1"/>
</dbReference>